<organism evidence="2 3">
    <name type="scientific">Planosporangium thailandense</name>
    <dbReference type="NCBI Taxonomy" id="765197"/>
    <lineage>
        <taxon>Bacteria</taxon>
        <taxon>Bacillati</taxon>
        <taxon>Actinomycetota</taxon>
        <taxon>Actinomycetes</taxon>
        <taxon>Micromonosporales</taxon>
        <taxon>Micromonosporaceae</taxon>
        <taxon>Planosporangium</taxon>
    </lineage>
</organism>
<proteinExistence type="predicted"/>
<dbReference type="PANTHER" id="PTHR11647:SF1">
    <property type="entry name" value="COLLAPSIN RESPONSE MEDIATOR PROTEIN"/>
    <property type="match status" value="1"/>
</dbReference>
<dbReference type="Proteomes" id="UP000722989">
    <property type="component" value="Unassembled WGS sequence"/>
</dbReference>
<keyword evidence="3" id="KW-1185">Reference proteome</keyword>
<name>A0ABX0Y3H3_9ACTN</name>
<protein>
    <submittedName>
        <fullName evidence="2">D-aminoacylase</fullName>
    </submittedName>
</protein>
<dbReference type="PANTHER" id="PTHR11647">
    <property type="entry name" value="HYDRANTOINASE/DIHYDROPYRIMIDINASE FAMILY MEMBER"/>
    <property type="match status" value="1"/>
</dbReference>
<evidence type="ECO:0000313" key="2">
    <source>
        <dbReference type="EMBL" id="NJC72931.1"/>
    </source>
</evidence>
<sequence>MAADLILRSATVVDGTGSEPFTADVAVSGGRIVEIGDLRGRSAARVVDVDGRVICPGFIDIHTHSDVSLLLDPAGESKVRQGVTTEVTGNCGFSAFPLSEDRLDLHADHLARIGDDPVELTWRTLDGYASRLAGSPPALNVAPLVGHGTIRVAVMGVEQRRPTPDELDEMRRLVAQSLDDGAFGLSTGLTHIPSGYGDTDEVRELVRVVASRGALYSTHCRESHGRGFPAIEEAIATCADVGARLQFSHAAINEPGKWGRASEAVALFEQAEAAGLDVRFDVYPYDASSSSLTQYLPAWVQAGGTEEMRRLLSDPAVRERAERELAAGWMGGIPWFWDRVVISRSGPGREDCVGLTIEQAAARARVDPVSFTLDLCLEHGNSVQVVLFYRTEADMTTFLAHRLSLVGSDGSAVPLDQRGLKPHPRGFGTFPRILGRYVRDQGLLTLAGAVHKMTGAVADRLQVRDRGRVTVGAYADLVVIDPASIADSATFTEPAQPPVGVDYVLVNGDVCVDEGVQTAARPGRLLRRERHVPA</sequence>
<dbReference type="SUPFAM" id="SSF51338">
    <property type="entry name" value="Composite domain of metallo-dependent hydrolases"/>
    <property type="match status" value="1"/>
</dbReference>
<reference evidence="2 3" key="1">
    <citation type="submission" date="2020-03" db="EMBL/GenBank/DDBJ databases">
        <title>WGS of the type strain of Planosporangium spp.</title>
        <authorList>
            <person name="Thawai C."/>
        </authorList>
    </citation>
    <scope>NUCLEOTIDE SEQUENCE [LARGE SCALE GENOMIC DNA]</scope>
    <source>
        <strain evidence="2 3">TBRC 5610</strain>
    </source>
</reference>
<dbReference type="RefSeq" id="WP_167927842.1">
    <property type="nucleotide sequence ID" value="NZ_JAATVY010000023.1"/>
</dbReference>
<dbReference type="InterPro" id="IPR050378">
    <property type="entry name" value="Metallo-dep_Hydrolases_sf"/>
</dbReference>
<dbReference type="Pfam" id="PF07969">
    <property type="entry name" value="Amidohydro_3"/>
    <property type="match status" value="1"/>
</dbReference>
<dbReference type="InterPro" id="IPR023100">
    <property type="entry name" value="D-aminoacylase_insert_dom_sf"/>
</dbReference>
<comment type="caution">
    <text evidence="2">The sequence shown here is derived from an EMBL/GenBank/DDBJ whole genome shotgun (WGS) entry which is preliminary data.</text>
</comment>
<evidence type="ECO:0000259" key="1">
    <source>
        <dbReference type="Pfam" id="PF07969"/>
    </source>
</evidence>
<accession>A0ABX0Y3H3</accession>
<dbReference type="Gene3D" id="3.30.1490.130">
    <property type="entry name" value="D-aminoacylase. Domain 3"/>
    <property type="match status" value="1"/>
</dbReference>
<dbReference type="Gene3D" id="3.20.20.140">
    <property type="entry name" value="Metal-dependent hydrolases"/>
    <property type="match status" value="1"/>
</dbReference>
<feature type="domain" description="Amidohydrolase 3" evidence="1">
    <location>
        <begin position="45"/>
        <end position="510"/>
    </location>
</feature>
<dbReference type="EMBL" id="JAATVY010000023">
    <property type="protein sequence ID" value="NJC72931.1"/>
    <property type="molecule type" value="Genomic_DNA"/>
</dbReference>
<dbReference type="InterPro" id="IPR032466">
    <property type="entry name" value="Metal_Hydrolase"/>
</dbReference>
<evidence type="ECO:0000313" key="3">
    <source>
        <dbReference type="Proteomes" id="UP000722989"/>
    </source>
</evidence>
<gene>
    <name evidence="2" type="ORF">HC031_24905</name>
</gene>
<dbReference type="Gene3D" id="2.30.40.10">
    <property type="entry name" value="Urease, subunit C, domain 1"/>
    <property type="match status" value="1"/>
</dbReference>
<dbReference type="SUPFAM" id="SSF51556">
    <property type="entry name" value="Metallo-dependent hydrolases"/>
    <property type="match status" value="1"/>
</dbReference>
<dbReference type="InterPro" id="IPR011059">
    <property type="entry name" value="Metal-dep_hydrolase_composite"/>
</dbReference>
<dbReference type="CDD" id="cd01297">
    <property type="entry name" value="D-aminoacylase"/>
    <property type="match status" value="1"/>
</dbReference>
<dbReference type="InterPro" id="IPR013108">
    <property type="entry name" value="Amidohydro_3"/>
</dbReference>